<keyword evidence="2" id="KW-1185">Reference proteome</keyword>
<evidence type="ECO:0000313" key="2">
    <source>
        <dbReference type="Proteomes" id="UP000034866"/>
    </source>
</evidence>
<dbReference type="AlphaFoldDB" id="A0A0F7LH94"/>
<evidence type="ECO:0008006" key="3">
    <source>
        <dbReference type="Google" id="ProtNLM"/>
    </source>
</evidence>
<name>A0A0F7LH94_9GAMM</name>
<accession>A0A0F7LH94</accession>
<sequence>MGIVWRRAAPTLKLLDPEYPEKMAKITEALSTCSAKHPIFYEDEADIELNPKIGADGYLKGQQKRIVTP</sequence>
<organism evidence="1 2">
    <name type="scientific">Photorhabdus thracensis</name>
    <dbReference type="NCBI Taxonomy" id="230089"/>
    <lineage>
        <taxon>Bacteria</taxon>
        <taxon>Pseudomonadati</taxon>
        <taxon>Pseudomonadota</taxon>
        <taxon>Gammaproteobacteria</taxon>
        <taxon>Enterobacterales</taxon>
        <taxon>Morganellaceae</taxon>
        <taxon>Photorhabdus</taxon>
    </lineage>
</organism>
<dbReference type="KEGG" id="ptt:VY86_00230"/>
<dbReference type="PATRIC" id="fig|230089.6.peg.62"/>
<evidence type="ECO:0000313" key="1">
    <source>
        <dbReference type="EMBL" id="AKH62020.1"/>
    </source>
</evidence>
<reference evidence="2" key="2">
    <citation type="submission" date="2015-03" db="EMBL/GenBank/DDBJ databases">
        <title>Genome sequence of Azospirillum thiophilum strain DSM 21654T.</title>
        <authorList>
            <person name="Kwak Y."/>
            <person name="Shin J.-H."/>
        </authorList>
    </citation>
    <scope>NUCLEOTIDE SEQUENCE [LARGE SCALE GENOMIC DNA]</scope>
    <source>
        <strain evidence="2">DSM 15199</strain>
    </source>
</reference>
<protein>
    <recommendedName>
        <fullName evidence="3">Transposase</fullName>
    </recommendedName>
</protein>
<reference evidence="1 2" key="1">
    <citation type="journal article" date="2015" name="J. Biotechnol.">
        <title>Complete genome sequence of Photorhabdus temperata subsp. thracensis 39-8(T), an entomopathogenic bacterium for the improved commercial bioinsecticide.</title>
        <authorList>
            <person name="Kwak Y."/>
            <person name="Shin J.H."/>
        </authorList>
    </citation>
    <scope>NUCLEOTIDE SEQUENCE [LARGE SCALE GENOMIC DNA]</scope>
    <source>
        <strain evidence="1 2">DSM 15199</strain>
    </source>
</reference>
<dbReference type="Proteomes" id="UP000034866">
    <property type="component" value="Chromosome"/>
</dbReference>
<gene>
    <name evidence="1" type="ORF">VY86_00230</name>
</gene>
<dbReference type="EMBL" id="CP011104">
    <property type="protein sequence ID" value="AKH62020.1"/>
    <property type="molecule type" value="Genomic_DNA"/>
</dbReference>
<proteinExistence type="predicted"/>